<proteinExistence type="inferred from homology"/>
<keyword evidence="9 13" id="KW-0472">Membrane</keyword>
<dbReference type="STRING" id="543379.A0A232FIR5"/>
<evidence type="ECO:0000256" key="8">
    <source>
        <dbReference type="ARBA" id="ARBA00023065"/>
    </source>
</evidence>
<feature type="transmembrane region" description="Helical" evidence="13">
    <location>
        <begin position="541"/>
        <end position="562"/>
    </location>
</feature>
<evidence type="ECO:0000256" key="13">
    <source>
        <dbReference type="SAM" id="Phobius"/>
    </source>
</evidence>
<evidence type="ECO:0000256" key="12">
    <source>
        <dbReference type="RuleBase" id="RU000679"/>
    </source>
</evidence>
<dbReference type="AlphaFoldDB" id="A0A232FIR5"/>
<name>A0A232FIR5_9HYME</name>
<keyword evidence="11 12" id="KW-0407">Ion channel</keyword>
<reference evidence="14 15" key="1">
    <citation type="journal article" date="2017" name="Curr. Biol.">
        <title>The Evolution of Venom by Co-option of Single-Copy Genes.</title>
        <authorList>
            <person name="Martinson E.O."/>
            <person name="Mrinalini"/>
            <person name="Kelkar Y.D."/>
            <person name="Chang C.H."/>
            <person name="Werren J.H."/>
        </authorList>
    </citation>
    <scope>NUCLEOTIDE SEQUENCE [LARGE SCALE GENOMIC DNA]</scope>
    <source>
        <strain evidence="14 15">Alberta</strain>
        <tissue evidence="14">Whole body</tissue>
    </source>
</reference>
<comment type="similarity">
    <text evidence="2 12">Belongs to the amiloride-sensitive sodium channel (TC 1.A.6) family.</text>
</comment>
<evidence type="ECO:0000256" key="6">
    <source>
        <dbReference type="ARBA" id="ARBA00022989"/>
    </source>
</evidence>
<comment type="caution">
    <text evidence="14">The sequence shown here is derived from an EMBL/GenBank/DDBJ whole genome shotgun (WGS) entry which is preliminary data.</text>
</comment>
<keyword evidence="3 12" id="KW-0813">Transport</keyword>
<keyword evidence="10 12" id="KW-0739">Sodium transport</keyword>
<dbReference type="PANTHER" id="PTHR11690:SF243">
    <property type="entry name" value="PICKPOCKET 12-RELATED"/>
    <property type="match status" value="1"/>
</dbReference>
<keyword evidence="6 13" id="KW-1133">Transmembrane helix</keyword>
<dbReference type="PANTHER" id="PTHR11690">
    <property type="entry name" value="AMILORIDE-SENSITIVE SODIUM CHANNEL-RELATED"/>
    <property type="match status" value="1"/>
</dbReference>
<dbReference type="PRINTS" id="PR01078">
    <property type="entry name" value="AMINACHANNEL"/>
</dbReference>
<dbReference type="GO" id="GO:0015280">
    <property type="term" value="F:ligand-gated sodium channel activity"/>
    <property type="evidence" value="ECO:0007669"/>
    <property type="project" value="TreeGrafter"/>
</dbReference>
<evidence type="ECO:0000313" key="15">
    <source>
        <dbReference type="Proteomes" id="UP000215335"/>
    </source>
</evidence>
<dbReference type="Gene3D" id="1.10.287.770">
    <property type="entry name" value="YojJ-like"/>
    <property type="match status" value="1"/>
</dbReference>
<evidence type="ECO:0000256" key="1">
    <source>
        <dbReference type="ARBA" id="ARBA00004141"/>
    </source>
</evidence>
<dbReference type="GO" id="GO:0005886">
    <property type="term" value="C:plasma membrane"/>
    <property type="evidence" value="ECO:0007669"/>
    <property type="project" value="TreeGrafter"/>
</dbReference>
<dbReference type="InterPro" id="IPR001873">
    <property type="entry name" value="ENaC"/>
</dbReference>
<evidence type="ECO:0000313" key="14">
    <source>
        <dbReference type="EMBL" id="OXU30358.1"/>
    </source>
</evidence>
<protein>
    <recommendedName>
        <fullName evidence="16">Pickpocket protein 28</fullName>
    </recommendedName>
</protein>
<dbReference type="Pfam" id="PF00858">
    <property type="entry name" value="ASC"/>
    <property type="match status" value="2"/>
</dbReference>
<evidence type="ECO:0000256" key="2">
    <source>
        <dbReference type="ARBA" id="ARBA00007193"/>
    </source>
</evidence>
<evidence type="ECO:0000256" key="9">
    <source>
        <dbReference type="ARBA" id="ARBA00023136"/>
    </source>
</evidence>
<sequence>MEEDRVSADAPRQRGIHILDISNHLHTLIRVGYEAPISESASTKGRVQKRAKSKLRVISGKKSIMNEETSWRRWRSKMNGNDFHENRHQEADNVVEYGNGTRRRVAVGFSYGEMEVPSDGVVKSRHAKHSLSNLNVVSYNGMTMSHQQTPSMSNEMMHNRKFLEENYLKSDVRGTFKDYCDHCTIHGLKYVGDTSLTNFERAFWILSFVLAIFGAAYFIWLLYAKFMLSPIIISRSSESVSLQDFPFPAVTVCNMNNAKKSYAKKVVNGNNTLEKVFLEDICDFKTTSSVQSEISDEAGEWDNVYQFLLNVSQNCSQMLYYCEWHGNETNCTDIFNPVLTDEGLCCNFNAVKRILYHPRTWKNLDITYASDTHLDWNPEYTFTNESANAIPWRAFSSGSNYGLTLALDVDADEYYCSSTAISNDTRICGKSDDGCALEARTFMKKKLYEDEDPLATSFNVTKVPNCRCYPGCFEINYSTEISQSMLMATFDIPVEYFKNDAEYFEKNIALVHIFFIDDSYMKYSKNQLYGFAELLSNTGGLLGLFMGFSLLSVIEIVYYFFIRIWWRIWRKKTNKNEKSRHALRSFARTNDAVYPFAQ</sequence>
<evidence type="ECO:0000256" key="3">
    <source>
        <dbReference type="ARBA" id="ARBA00022448"/>
    </source>
</evidence>
<evidence type="ECO:0008006" key="16">
    <source>
        <dbReference type="Google" id="ProtNLM"/>
    </source>
</evidence>
<evidence type="ECO:0000256" key="11">
    <source>
        <dbReference type="ARBA" id="ARBA00023303"/>
    </source>
</evidence>
<evidence type="ECO:0000256" key="4">
    <source>
        <dbReference type="ARBA" id="ARBA00022461"/>
    </source>
</evidence>
<dbReference type="OrthoDB" id="6021021at2759"/>
<evidence type="ECO:0000256" key="5">
    <source>
        <dbReference type="ARBA" id="ARBA00022692"/>
    </source>
</evidence>
<dbReference type="Proteomes" id="UP000215335">
    <property type="component" value="Unassembled WGS sequence"/>
</dbReference>
<feature type="transmembrane region" description="Helical" evidence="13">
    <location>
        <begin position="202"/>
        <end position="223"/>
    </location>
</feature>
<keyword evidence="8 12" id="KW-0406">Ion transport</keyword>
<gene>
    <name evidence="14" type="ORF">TSAR_015887</name>
</gene>
<evidence type="ECO:0000256" key="10">
    <source>
        <dbReference type="ARBA" id="ARBA00023201"/>
    </source>
</evidence>
<keyword evidence="7" id="KW-0915">Sodium</keyword>
<keyword evidence="15" id="KW-1185">Reference proteome</keyword>
<dbReference type="EMBL" id="NNAY01000169">
    <property type="protein sequence ID" value="OXU30358.1"/>
    <property type="molecule type" value="Genomic_DNA"/>
</dbReference>
<keyword evidence="5 12" id="KW-0812">Transmembrane</keyword>
<evidence type="ECO:0000256" key="7">
    <source>
        <dbReference type="ARBA" id="ARBA00023053"/>
    </source>
</evidence>
<comment type="subcellular location">
    <subcellularLocation>
        <location evidence="1">Membrane</location>
        <topology evidence="1">Multi-pass membrane protein</topology>
    </subcellularLocation>
</comment>
<accession>A0A232FIR5</accession>
<keyword evidence="4 12" id="KW-0894">Sodium channel</keyword>
<organism evidence="14 15">
    <name type="scientific">Trichomalopsis sarcophagae</name>
    <dbReference type="NCBI Taxonomy" id="543379"/>
    <lineage>
        <taxon>Eukaryota</taxon>
        <taxon>Metazoa</taxon>
        <taxon>Ecdysozoa</taxon>
        <taxon>Arthropoda</taxon>
        <taxon>Hexapoda</taxon>
        <taxon>Insecta</taxon>
        <taxon>Pterygota</taxon>
        <taxon>Neoptera</taxon>
        <taxon>Endopterygota</taxon>
        <taxon>Hymenoptera</taxon>
        <taxon>Apocrita</taxon>
        <taxon>Proctotrupomorpha</taxon>
        <taxon>Chalcidoidea</taxon>
        <taxon>Pteromalidae</taxon>
        <taxon>Pteromalinae</taxon>
        <taxon>Trichomalopsis</taxon>
    </lineage>
</organism>